<dbReference type="InterPro" id="IPR012296">
    <property type="entry name" value="Nuclease_put_TT1808"/>
</dbReference>
<keyword evidence="2" id="KW-0255">Endonuclease</keyword>
<dbReference type="PANTHER" id="PTHR35400:SF1">
    <property type="entry name" value="SLR1083 PROTEIN"/>
    <property type="match status" value="1"/>
</dbReference>
<organism evidence="2 3">
    <name type="scientific">Limnothrix redekei LRLZ20PSL1</name>
    <dbReference type="NCBI Taxonomy" id="3112953"/>
    <lineage>
        <taxon>Bacteria</taxon>
        <taxon>Bacillati</taxon>
        <taxon>Cyanobacteriota</taxon>
        <taxon>Cyanophyceae</taxon>
        <taxon>Pseudanabaenales</taxon>
        <taxon>Pseudanabaenaceae</taxon>
        <taxon>Limnothrix</taxon>
    </lineage>
</organism>
<dbReference type="Proteomes" id="UP001604335">
    <property type="component" value="Unassembled WGS sequence"/>
</dbReference>
<dbReference type="Gene3D" id="3.90.1570.10">
    <property type="entry name" value="tt1808, chain A"/>
    <property type="match status" value="1"/>
</dbReference>
<keyword evidence="2" id="KW-0540">Nuclease</keyword>
<dbReference type="PANTHER" id="PTHR35400">
    <property type="entry name" value="SLR1083 PROTEIN"/>
    <property type="match status" value="1"/>
</dbReference>
<dbReference type="Pfam" id="PF05685">
    <property type="entry name" value="Uma2"/>
    <property type="match status" value="1"/>
</dbReference>
<evidence type="ECO:0000313" key="3">
    <source>
        <dbReference type="Proteomes" id="UP001604335"/>
    </source>
</evidence>
<gene>
    <name evidence="2" type="ORF">VPK24_14655</name>
</gene>
<evidence type="ECO:0000259" key="1">
    <source>
        <dbReference type="Pfam" id="PF05685"/>
    </source>
</evidence>
<dbReference type="InterPro" id="IPR008538">
    <property type="entry name" value="Uma2"/>
</dbReference>
<reference evidence="3" key="1">
    <citation type="journal article" date="2024" name="Algal Res.">
        <title>Biochemical, toxicological and genomic investigation of a high-biomass producing Limnothrix strain isolated from Italian shallow drinking water reservoir.</title>
        <authorList>
            <person name="Simonazzi M."/>
            <person name="Shishido T.K."/>
            <person name="Delbaje E."/>
            <person name="Wahlsten M."/>
            <person name="Fewer D.P."/>
            <person name="Sivonen K."/>
            <person name="Pezzolesi L."/>
            <person name="Pistocchi R."/>
        </authorList>
    </citation>
    <scope>NUCLEOTIDE SEQUENCE [LARGE SCALE GENOMIC DNA]</scope>
    <source>
        <strain evidence="3">LRLZ20PSL1</strain>
    </source>
</reference>
<name>A0ABW7CD44_9CYAN</name>
<dbReference type="EMBL" id="JAZAQF010000086">
    <property type="protein sequence ID" value="MFG3818882.1"/>
    <property type="molecule type" value="Genomic_DNA"/>
</dbReference>
<dbReference type="SUPFAM" id="SSF52980">
    <property type="entry name" value="Restriction endonuclease-like"/>
    <property type="match status" value="1"/>
</dbReference>
<accession>A0ABW7CD44</accession>
<keyword evidence="3" id="KW-1185">Reference proteome</keyword>
<dbReference type="CDD" id="cd06260">
    <property type="entry name" value="DUF820-like"/>
    <property type="match status" value="1"/>
</dbReference>
<dbReference type="InterPro" id="IPR011335">
    <property type="entry name" value="Restrct_endonuc-II-like"/>
</dbReference>
<proteinExistence type="predicted"/>
<keyword evidence="2" id="KW-0378">Hydrolase</keyword>
<dbReference type="RefSeq" id="WP_393014484.1">
    <property type="nucleotide sequence ID" value="NZ_JAZAQF010000086.1"/>
</dbReference>
<feature type="domain" description="Putative restriction endonuclease" evidence="1">
    <location>
        <begin position="10"/>
        <end position="175"/>
    </location>
</feature>
<evidence type="ECO:0000313" key="2">
    <source>
        <dbReference type="EMBL" id="MFG3818882.1"/>
    </source>
</evidence>
<dbReference type="GO" id="GO:0004519">
    <property type="term" value="F:endonuclease activity"/>
    <property type="evidence" value="ECO:0007669"/>
    <property type="project" value="UniProtKB-KW"/>
</dbReference>
<protein>
    <submittedName>
        <fullName evidence="2">Uma2 family endonuclease</fullName>
    </submittedName>
</protein>
<comment type="caution">
    <text evidence="2">The sequence shown here is derived from an EMBL/GenBank/DDBJ whole genome shotgun (WGS) entry which is preliminary data.</text>
</comment>
<sequence length="181" mass="20789">MLTLAQWTVAEYHQMIAAGLLVDRRVELLNGQIIEMSPEGPEHTYRGETLAEWLRDRLRGRAYVREARPITLDHSEPEPDIAVVRGDRSQFVQRHPGAADLFWVVEISRSTLTTDLTHKRDLYARVGIPEYWVVDLVNRRVVVFRQPEAGRYSQEETVSDRPIAPLAFPDCAIDLAQLFQP</sequence>